<dbReference type="PANTHER" id="PTHR22726">
    <property type="entry name" value="METALLOENDOPEPTIDASE OMA1"/>
    <property type="match status" value="1"/>
</dbReference>
<evidence type="ECO:0000313" key="8">
    <source>
        <dbReference type="EMBL" id="TSJ46318.1"/>
    </source>
</evidence>
<dbReference type="AlphaFoldDB" id="A0A556N2R4"/>
<keyword evidence="4 6" id="KW-0862">Zinc</keyword>
<dbReference type="GO" id="GO:0016020">
    <property type="term" value="C:membrane"/>
    <property type="evidence" value="ECO:0007669"/>
    <property type="project" value="TreeGrafter"/>
</dbReference>
<evidence type="ECO:0000256" key="6">
    <source>
        <dbReference type="RuleBase" id="RU003983"/>
    </source>
</evidence>
<dbReference type="Pfam" id="PF01435">
    <property type="entry name" value="Peptidase_M48"/>
    <property type="match status" value="1"/>
</dbReference>
<accession>A0A556N2R4</accession>
<comment type="caution">
    <text evidence="8">The sequence shown here is derived from an EMBL/GenBank/DDBJ whole genome shotgun (WGS) entry which is preliminary data.</text>
</comment>
<evidence type="ECO:0000256" key="5">
    <source>
        <dbReference type="ARBA" id="ARBA00023049"/>
    </source>
</evidence>
<comment type="similarity">
    <text evidence="6">Belongs to the peptidase M48 family.</text>
</comment>
<name>A0A556N2R4_9FLAO</name>
<dbReference type="EMBL" id="VLPL01000002">
    <property type="protein sequence ID" value="TSJ46318.1"/>
    <property type="molecule type" value="Genomic_DNA"/>
</dbReference>
<keyword evidence="9" id="KW-1185">Reference proteome</keyword>
<evidence type="ECO:0000256" key="4">
    <source>
        <dbReference type="ARBA" id="ARBA00022833"/>
    </source>
</evidence>
<dbReference type="GO" id="GO:0046872">
    <property type="term" value="F:metal ion binding"/>
    <property type="evidence" value="ECO:0007669"/>
    <property type="project" value="UniProtKB-KW"/>
</dbReference>
<evidence type="ECO:0000256" key="2">
    <source>
        <dbReference type="ARBA" id="ARBA00022723"/>
    </source>
</evidence>
<dbReference type="GO" id="GO:0051603">
    <property type="term" value="P:proteolysis involved in protein catabolic process"/>
    <property type="evidence" value="ECO:0007669"/>
    <property type="project" value="TreeGrafter"/>
</dbReference>
<dbReference type="PANTHER" id="PTHR22726:SF1">
    <property type="entry name" value="METALLOENDOPEPTIDASE OMA1, MITOCHONDRIAL"/>
    <property type="match status" value="1"/>
</dbReference>
<dbReference type="InterPro" id="IPR001915">
    <property type="entry name" value="Peptidase_M48"/>
</dbReference>
<dbReference type="RefSeq" id="WP_144331855.1">
    <property type="nucleotide sequence ID" value="NZ_VLPL01000002.1"/>
</dbReference>
<dbReference type="Proteomes" id="UP000316008">
    <property type="component" value="Unassembled WGS sequence"/>
</dbReference>
<feature type="domain" description="Peptidase M48" evidence="7">
    <location>
        <begin position="79"/>
        <end position="242"/>
    </location>
</feature>
<keyword evidence="1 6" id="KW-0645">Protease</keyword>
<gene>
    <name evidence="8" type="ORF">FO442_03950</name>
</gene>
<dbReference type="InterPro" id="IPR051156">
    <property type="entry name" value="Mito/Outer_Membr_Metalloprot"/>
</dbReference>
<evidence type="ECO:0000256" key="1">
    <source>
        <dbReference type="ARBA" id="ARBA00022670"/>
    </source>
</evidence>
<evidence type="ECO:0000259" key="7">
    <source>
        <dbReference type="Pfam" id="PF01435"/>
    </source>
</evidence>
<dbReference type="OrthoDB" id="9810445at2"/>
<comment type="cofactor">
    <cofactor evidence="6">
        <name>Zn(2+)</name>
        <dbReference type="ChEBI" id="CHEBI:29105"/>
    </cofactor>
    <text evidence="6">Binds 1 zinc ion per subunit.</text>
</comment>
<keyword evidence="2" id="KW-0479">Metal-binding</keyword>
<proteinExistence type="inferred from homology"/>
<sequence>MKRVIVFSLLLIGGAGSLMNCNGSKKLGSGFNLFPVEQDRQLGAQVAAEIDGNPKEYPLLDSASHKEIYQYLYKIRNTILNSGQVQHKGDFAWRLRIIHDDSTLNAFCTPGGYIYVYTGILKYLDNEAQLAGVLGHEIAHADFRHSTRQMTQMYGVQTLLSIIAGDHQQLAQITSGLVGLKFSRNHEAEADKGSVTYLCPTVYQADGGAGFFEKINAAGGSRVPEFLSTHPNPENRIEAFRNYRIEMACQGVNDFASEYKKIMAKLP</sequence>
<evidence type="ECO:0000313" key="9">
    <source>
        <dbReference type="Proteomes" id="UP000316008"/>
    </source>
</evidence>
<dbReference type="GO" id="GO:0004222">
    <property type="term" value="F:metalloendopeptidase activity"/>
    <property type="evidence" value="ECO:0007669"/>
    <property type="project" value="InterPro"/>
</dbReference>
<evidence type="ECO:0000256" key="3">
    <source>
        <dbReference type="ARBA" id="ARBA00022801"/>
    </source>
</evidence>
<protein>
    <submittedName>
        <fullName evidence="8">M48 family metalloprotease</fullName>
    </submittedName>
</protein>
<keyword evidence="5 6" id="KW-0482">Metalloprotease</keyword>
<keyword evidence="3 6" id="KW-0378">Hydrolase</keyword>
<reference evidence="8 9" key="1">
    <citation type="submission" date="2019-07" db="EMBL/GenBank/DDBJ databases">
        <authorList>
            <person name="Huq M.A."/>
        </authorList>
    </citation>
    <scope>NUCLEOTIDE SEQUENCE [LARGE SCALE GENOMIC DNA]</scope>
    <source>
        <strain evidence="8 9">MAH-3</strain>
    </source>
</reference>
<dbReference type="Gene3D" id="3.30.2010.10">
    <property type="entry name" value="Metalloproteases ('zincins'), catalytic domain"/>
    <property type="match status" value="1"/>
</dbReference>
<organism evidence="8 9">
    <name type="scientific">Fluviicola chungangensis</name>
    <dbReference type="NCBI Taxonomy" id="2597671"/>
    <lineage>
        <taxon>Bacteria</taxon>
        <taxon>Pseudomonadati</taxon>
        <taxon>Bacteroidota</taxon>
        <taxon>Flavobacteriia</taxon>
        <taxon>Flavobacteriales</taxon>
        <taxon>Crocinitomicaceae</taxon>
        <taxon>Fluviicola</taxon>
    </lineage>
</organism>